<dbReference type="Proteomes" id="UP000216339">
    <property type="component" value="Unassembled WGS sequence"/>
</dbReference>
<proteinExistence type="predicted"/>
<comment type="caution">
    <text evidence="1">The sequence shown here is derived from an EMBL/GenBank/DDBJ whole genome shotgun (WGS) entry which is preliminary data.</text>
</comment>
<gene>
    <name evidence="1" type="ORF">BSZ37_20495</name>
</gene>
<name>A0A271ITK6_9BACT</name>
<accession>A0A271ITK6</accession>
<sequence>MLEALLRLARDGGSGSVSVPVADLAGAAGLAAGDTQGAASVLRSLAGRVAEWTSPTRRTIAPLLAEVQVEGSVCRCVLSPALRRQLSPDEDDARGGTPALRQRLTEFGLTGRQVERALELPAEHVERNLAYVEGELARGREIEALGAYTYRAIQGDWGGSAEAARKKRAAVRQEASARAKETARALFPPPALVLDRAARLEAEEDRRLDEHVAGLTDAERVRLDAEAVQHLRASSHPGAAEVERAVTADAEPTLGPAALGALTAARRDVMADWLRRGAFAVLVGLSVFAAGCTRGESAVPRSTSEEHALTAEDLPLLGVWDLADVGSGFGECHEASIGFRSDGRYMAKSGDQVVVGRYVAEPAVVDGREGFLVAQRPEAHNDRPNCQGVPADVSLATSPPAAFVEVHLATDDRQPERARLYFGGQSERLAAHLVRRTLHD</sequence>
<keyword evidence="2" id="KW-1185">Reference proteome</keyword>
<dbReference type="RefSeq" id="WP_095512528.1">
    <property type="nucleotide sequence ID" value="NZ_MQWD01000005.1"/>
</dbReference>
<evidence type="ECO:0000313" key="1">
    <source>
        <dbReference type="EMBL" id="PAP74561.1"/>
    </source>
</evidence>
<reference evidence="1 2" key="1">
    <citation type="submission" date="2016-11" db="EMBL/GenBank/DDBJ databases">
        <title>Study of marine rhodopsin-containing bacteria.</title>
        <authorList>
            <person name="Yoshizawa S."/>
            <person name="Kumagai Y."/>
            <person name="Kogure K."/>
        </authorList>
    </citation>
    <scope>NUCLEOTIDE SEQUENCE [LARGE SCALE GENOMIC DNA]</scope>
    <source>
        <strain evidence="1 2">SAORIC-28</strain>
    </source>
</reference>
<evidence type="ECO:0000313" key="2">
    <source>
        <dbReference type="Proteomes" id="UP000216339"/>
    </source>
</evidence>
<dbReference type="AlphaFoldDB" id="A0A271ITK6"/>
<organism evidence="1 2">
    <name type="scientific">Rubrivirga marina</name>
    <dbReference type="NCBI Taxonomy" id="1196024"/>
    <lineage>
        <taxon>Bacteria</taxon>
        <taxon>Pseudomonadati</taxon>
        <taxon>Rhodothermota</taxon>
        <taxon>Rhodothermia</taxon>
        <taxon>Rhodothermales</taxon>
        <taxon>Rubricoccaceae</taxon>
        <taxon>Rubrivirga</taxon>
    </lineage>
</organism>
<protein>
    <submittedName>
        <fullName evidence="1">Uncharacterized protein</fullName>
    </submittedName>
</protein>
<dbReference type="EMBL" id="MQWD01000005">
    <property type="protein sequence ID" value="PAP74561.1"/>
    <property type="molecule type" value="Genomic_DNA"/>
</dbReference>